<evidence type="ECO:0000313" key="2">
    <source>
        <dbReference type="Proteomes" id="UP000010367"/>
    </source>
</evidence>
<dbReference type="InterPro" id="IPR017850">
    <property type="entry name" value="Alkaline_phosphatase_core_sf"/>
</dbReference>
<dbReference type="EMBL" id="CP003607">
    <property type="protein sequence ID" value="AFY79956.1"/>
    <property type="molecule type" value="Genomic_DNA"/>
</dbReference>
<dbReference type="Pfam" id="PF01663">
    <property type="entry name" value="Phosphodiest"/>
    <property type="match status" value="1"/>
</dbReference>
<dbReference type="AlphaFoldDB" id="K9TCU8"/>
<evidence type="ECO:0008006" key="3">
    <source>
        <dbReference type="Google" id="ProtNLM"/>
    </source>
</evidence>
<gene>
    <name evidence="1" type="ORF">Oscil6304_0203</name>
</gene>
<accession>K9TCU8</accession>
<organism evidence="1 2">
    <name type="scientific">Oscillatoria acuminata PCC 6304</name>
    <dbReference type="NCBI Taxonomy" id="56110"/>
    <lineage>
        <taxon>Bacteria</taxon>
        <taxon>Bacillati</taxon>
        <taxon>Cyanobacteriota</taxon>
        <taxon>Cyanophyceae</taxon>
        <taxon>Oscillatoriophycideae</taxon>
        <taxon>Oscillatoriales</taxon>
        <taxon>Oscillatoriaceae</taxon>
        <taxon>Oscillatoria</taxon>
    </lineage>
</organism>
<dbReference type="HOGENOM" id="CLU_024306_0_0_3"/>
<dbReference type="eggNOG" id="COG3379">
    <property type="taxonomic scope" value="Bacteria"/>
</dbReference>
<keyword evidence="2" id="KW-1185">Reference proteome</keyword>
<dbReference type="Gene3D" id="3.40.720.10">
    <property type="entry name" value="Alkaline Phosphatase, subunit A"/>
    <property type="match status" value="2"/>
</dbReference>
<name>K9TCU8_9CYAN</name>
<evidence type="ECO:0000313" key="1">
    <source>
        <dbReference type="EMBL" id="AFY79956.1"/>
    </source>
</evidence>
<reference evidence="1 2" key="1">
    <citation type="submission" date="2012-06" db="EMBL/GenBank/DDBJ databases">
        <title>Finished chromosome of genome of Oscillatoria acuminata PCC 6304.</title>
        <authorList>
            <consortium name="US DOE Joint Genome Institute"/>
            <person name="Gugger M."/>
            <person name="Coursin T."/>
            <person name="Rippka R."/>
            <person name="Tandeau De Marsac N."/>
            <person name="Huntemann M."/>
            <person name="Wei C.-L."/>
            <person name="Han J."/>
            <person name="Detter J.C."/>
            <person name="Han C."/>
            <person name="Tapia R."/>
            <person name="Davenport K."/>
            <person name="Daligault H."/>
            <person name="Erkkila T."/>
            <person name="Gu W."/>
            <person name="Munk A.C.C."/>
            <person name="Teshima H."/>
            <person name="Xu Y."/>
            <person name="Chain P."/>
            <person name="Chen A."/>
            <person name="Krypides N."/>
            <person name="Mavromatis K."/>
            <person name="Markowitz V."/>
            <person name="Szeto E."/>
            <person name="Ivanova N."/>
            <person name="Mikhailova N."/>
            <person name="Ovchinnikova G."/>
            <person name="Pagani I."/>
            <person name="Pati A."/>
            <person name="Goodwin L."/>
            <person name="Peters L."/>
            <person name="Pitluck S."/>
            <person name="Woyke T."/>
            <person name="Kerfeld C."/>
        </authorList>
    </citation>
    <scope>NUCLEOTIDE SEQUENCE [LARGE SCALE GENOMIC DNA]</scope>
    <source>
        <strain evidence="1 2">PCC 6304</strain>
    </source>
</reference>
<dbReference type="InterPro" id="IPR002591">
    <property type="entry name" value="Phosphodiest/P_Trfase"/>
</dbReference>
<proteinExistence type="predicted"/>
<dbReference type="Proteomes" id="UP000010367">
    <property type="component" value="Chromosome"/>
</dbReference>
<dbReference type="RefSeq" id="WP_015146606.1">
    <property type="nucleotide sequence ID" value="NC_019693.1"/>
</dbReference>
<dbReference type="KEGG" id="oac:Oscil6304_0203"/>
<dbReference type="SUPFAM" id="SSF53649">
    <property type="entry name" value="Alkaline phosphatase-like"/>
    <property type="match status" value="2"/>
</dbReference>
<dbReference type="InParanoid" id="K9TCU8"/>
<dbReference type="STRING" id="56110.Oscil6304_0203"/>
<protein>
    <recommendedName>
        <fullName evidence="3">Nucleotide pyrophosphatase</fullName>
    </recommendedName>
</protein>
<sequence length="551" mass="61882">MKKSIKNSVIAIGLDAAEPDLLETWMDQGYLSHLKQLKDRGAYGRLTNLEHYKAETPWTTFLTGCLPEKTGYWSPIKFHEGSYNVSDIGAYDFQEYPPFYALGDEYRVAVFDVPQSRLCDRVNGEQVLAWGAHSPQTPSLSHPPELLNQLNRDYGKHPALHRDHGDWWDKAYLSRLQKNLHQGITRRGAIVRNLLKQERWDLLLTVFGETHSAGHDLWYLSQPDHPLYEHKLESAADDPMLAVFESVDRTLGNLLAEVPEDSYLVIFSAHGSGNNTTDVPSMLFLPEFLYRFSFPGKVAIASGTAGTIPEAIVSAPRRKTWTGEIWERKYSPNPLKQLLRQQLPSQVHPLLDRLLGTFGEAPLGSPEQLRQQGNPLFWQPSTWYSPLWPQMKAFAIPSYSEGYIRINLAGREPNGIVSPEEYDGLCQELTAQLYAWTNARTGGPVVKKVIYTPPNSGTRPDADLVVVWHDTPADVIDCGQYGRIGPVPYRRTGSHRNRGFLNITGPGIRPGTQLREGHGVDLAPTLLHLMNAPIPDYYEGISLVENSVVVA</sequence>
<dbReference type="PATRIC" id="fig|56110.3.peg.239"/>